<dbReference type="Gene3D" id="3.10.290.10">
    <property type="entry name" value="RNA-binding S4 domain"/>
    <property type="match status" value="1"/>
</dbReference>
<gene>
    <name evidence="3" type="ORF">D3P05_05785</name>
</gene>
<dbReference type="CDD" id="cd00165">
    <property type="entry name" value="S4"/>
    <property type="match status" value="1"/>
</dbReference>
<proteinExistence type="predicted"/>
<dbReference type="OrthoDB" id="9797176at2"/>
<organism evidence="3 4">
    <name type="scientific">Paracoccus siganidrum</name>
    <dbReference type="NCBI Taxonomy" id="1276757"/>
    <lineage>
        <taxon>Bacteria</taxon>
        <taxon>Pseudomonadati</taxon>
        <taxon>Pseudomonadota</taxon>
        <taxon>Alphaproteobacteria</taxon>
        <taxon>Rhodobacterales</taxon>
        <taxon>Paracoccaceae</taxon>
        <taxon>Paracoccus</taxon>
    </lineage>
</organism>
<dbReference type="GO" id="GO:0003723">
    <property type="term" value="F:RNA binding"/>
    <property type="evidence" value="ECO:0007669"/>
    <property type="project" value="UniProtKB-KW"/>
</dbReference>
<dbReference type="EMBL" id="QZEW01000019">
    <property type="protein sequence ID" value="RJL19078.1"/>
    <property type="molecule type" value="Genomic_DNA"/>
</dbReference>
<dbReference type="AlphaFoldDB" id="A0A419A9T8"/>
<feature type="domain" description="RNA-binding S4" evidence="2">
    <location>
        <begin position="7"/>
        <end position="69"/>
    </location>
</feature>
<name>A0A419A9T8_9RHOB</name>
<dbReference type="RefSeq" id="WP_119897232.1">
    <property type="nucleotide sequence ID" value="NZ_QNRC01000002.1"/>
</dbReference>
<dbReference type="SUPFAM" id="SSF55174">
    <property type="entry name" value="Alpha-L RNA-binding motif"/>
    <property type="match status" value="1"/>
</dbReference>
<dbReference type="InterPro" id="IPR036986">
    <property type="entry name" value="S4_RNA-bd_sf"/>
</dbReference>
<dbReference type="SMART" id="SM00363">
    <property type="entry name" value="S4"/>
    <property type="match status" value="1"/>
</dbReference>
<evidence type="ECO:0000313" key="4">
    <source>
        <dbReference type="Proteomes" id="UP000283587"/>
    </source>
</evidence>
<accession>A0A419A9T8</accession>
<evidence type="ECO:0000256" key="1">
    <source>
        <dbReference type="PROSITE-ProRule" id="PRU00182"/>
    </source>
</evidence>
<keyword evidence="1" id="KW-0694">RNA-binding</keyword>
<comment type="caution">
    <text evidence="3">The sequence shown here is derived from an EMBL/GenBank/DDBJ whole genome shotgun (WGS) entry which is preliminary data.</text>
</comment>
<sequence>MSGAEGLRLDKWLFFARLFKSRGLAAERIEAGGIRVNGQPCRKPGRALHVGDELTVSAYGRVRALRVLALGSRRGPATEAQGLYLEHSDGLIDPGEGTR</sequence>
<dbReference type="PROSITE" id="PS50889">
    <property type="entry name" value="S4"/>
    <property type="match status" value="1"/>
</dbReference>
<evidence type="ECO:0000313" key="3">
    <source>
        <dbReference type="EMBL" id="RJL19078.1"/>
    </source>
</evidence>
<reference evidence="4" key="1">
    <citation type="submission" date="2018-09" db="EMBL/GenBank/DDBJ databases">
        <title>Paracoccus onubensis nov. sp. a moderate halophilic bacterium isolated from Gruta de las Maravillas (Aracena, Spain).</title>
        <authorList>
            <person name="Jurado V."/>
            <person name="Gutierrez-Patricio S."/>
            <person name="Gonzalez-Pimentel J.L."/>
            <person name="Miller A.Z."/>
            <person name="Laiz L."/>
            <person name="Saiz-Jimenez C."/>
        </authorList>
    </citation>
    <scope>NUCLEOTIDE SEQUENCE [LARGE SCALE GENOMIC DNA]</scope>
    <source>
        <strain evidence="4">DSM 26381</strain>
    </source>
</reference>
<keyword evidence="4" id="KW-1185">Reference proteome</keyword>
<dbReference type="Pfam" id="PF01479">
    <property type="entry name" value="S4"/>
    <property type="match status" value="1"/>
</dbReference>
<dbReference type="Proteomes" id="UP000283587">
    <property type="component" value="Unassembled WGS sequence"/>
</dbReference>
<evidence type="ECO:0000259" key="2">
    <source>
        <dbReference type="SMART" id="SM00363"/>
    </source>
</evidence>
<dbReference type="InterPro" id="IPR002942">
    <property type="entry name" value="S4_RNA-bd"/>
</dbReference>
<protein>
    <submittedName>
        <fullName evidence="3">RNA-binding S4 domain-containing protein</fullName>
    </submittedName>
</protein>